<organism evidence="1 2">
    <name type="scientific">Trema orientale</name>
    <name type="common">Charcoal tree</name>
    <name type="synonym">Celtis orientalis</name>
    <dbReference type="NCBI Taxonomy" id="63057"/>
    <lineage>
        <taxon>Eukaryota</taxon>
        <taxon>Viridiplantae</taxon>
        <taxon>Streptophyta</taxon>
        <taxon>Embryophyta</taxon>
        <taxon>Tracheophyta</taxon>
        <taxon>Spermatophyta</taxon>
        <taxon>Magnoliopsida</taxon>
        <taxon>eudicotyledons</taxon>
        <taxon>Gunneridae</taxon>
        <taxon>Pentapetalae</taxon>
        <taxon>rosids</taxon>
        <taxon>fabids</taxon>
        <taxon>Rosales</taxon>
        <taxon>Cannabaceae</taxon>
        <taxon>Trema</taxon>
    </lineage>
</organism>
<evidence type="ECO:0000313" key="1">
    <source>
        <dbReference type="EMBL" id="PON63167.1"/>
    </source>
</evidence>
<reference evidence="2" key="1">
    <citation type="submission" date="2016-06" db="EMBL/GenBank/DDBJ databases">
        <title>Parallel loss of symbiosis genes in relatives of nitrogen-fixing non-legume Parasponia.</title>
        <authorList>
            <person name="Van Velzen R."/>
            <person name="Holmer R."/>
            <person name="Bu F."/>
            <person name="Rutten L."/>
            <person name="Van Zeijl A."/>
            <person name="Liu W."/>
            <person name="Santuari L."/>
            <person name="Cao Q."/>
            <person name="Sharma T."/>
            <person name="Shen D."/>
            <person name="Roswanjaya Y."/>
            <person name="Wardhani T."/>
            <person name="Kalhor M.S."/>
            <person name="Jansen J."/>
            <person name="Van den Hoogen J."/>
            <person name="Gungor B."/>
            <person name="Hartog M."/>
            <person name="Hontelez J."/>
            <person name="Verver J."/>
            <person name="Yang W.-C."/>
            <person name="Schijlen E."/>
            <person name="Repin R."/>
            <person name="Schilthuizen M."/>
            <person name="Schranz E."/>
            <person name="Heidstra R."/>
            <person name="Miyata K."/>
            <person name="Fedorova E."/>
            <person name="Kohlen W."/>
            <person name="Bisseling T."/>
            <person name="Smit S."/>
            <person name="Geurts R."/>
        </authorList>
    </citation>
    <scope>NUCLEOTIDE SEQUENCE [LARGE SCALE GENOMIC DNA]</scope>
    <source>
        <strain evidence="2">cv. RG33-2</strain>
    </source>
</reference>
<protein>
    <submittedName>
        <fullName evidence="1">Uncharacterized protein</fullName>
    </submittedName>
</protein>
<dbReference type="AlphaFoldDB" id="A0A2P5CQ39"/>
<dbReference type="EMBL" id="JXTC01000340">
    <property type="protein sequence ID" value="PON63167.1"/>
    <property type="molecule type" value="Genomic_DNA"/>
</dbReference>
<gene>
    <name evidence="1" type="ORF">TorRG33x02_277110</name>
</gene>
<sequence length="84" mass="9473">MLGCPVGCMGSKPYLVHGILLVTSPLDLRALADLLYGETDVDYRRHRQGRSSTTSPSLTRSKATAIKEFREDFDSRQLRRVSQF</sequence>
<comment type="caution">
    <text evidence="1">The sequence shown here is derived from an EMBL/GenBank/DDBJ whole genome shotgun (WGS) entry which is preliminary data.</text>
</comment>
<name>A0A2P5CQ39_TREOI</name>
<proteinExistence type="predicted"/>
<evidence type="ECO:0000313" key="2">
    <source>
        <dbReference type="Proteomes" id="UP000237000"/>
    </source>
</evidence>
<dbReference type="Proteomes" id="UP000237000">
    <property type="component" value="Unassembled WGS sequence"/>
</dbReference>
<dbReference type="InParanoid" id="A0A2P5CQ39"/>
<accession>A0A2P5CQ39</accession>
<keyword evidence="2" id="KW-1185">Reference proteome</keyword>